<sequence length="567" mass="65653">MPEVSMVTGTQDTLLDKLKRERDAANLFQERRHEAWDEIYRFYRNKTATNRLTQRQAVYVPLMKETIKTLLSKIDDPPFVDWKELGGEIEKELIMQELWNDDYEACNYEGVDISDKKNVLLYGRSFKKLDWKNGRVKVNAMDIYDIVIDPMCDPFDIETARFIVHQNIFRPLREILADKSYSDDAKEKLKIWKASESGLEMSDRNKKSFEDKIQRLKSMGVNDSDFATYAGGDVLVNISEHMTEIWDDQAKKFVRYVCVYADGSVLLKKRTLKEALGIDYWPYVSWGEDMETADFWADGPGDLVRTPNKLINIWFSQMTENRTLKNFQMHWYDATNQKYSPQVYDPGPGRMLPAPGNPRETIMPVEISGLDDTMASIDFVTKLIERGTSATAIEKGTSERNQITLGEVQMLVGKATERTVAMAKHYRRSWTELANKWYGLMVANASKSRELYKTSSKGKIWPKTIFRKDWESASGFKPFVRSSSEQEDEKTKGVQRFQFLISQFPQNSALKRIAQKRMLELVDLTTEEVREIAEEEKKKIEEVGMMPGLEQQPMQQLPQIPQAQPTV</sequence>
<proteinExistence type="predicted"/>
<organism evidence="2">
    <name type="scientific">viral metagenome</name>
    <dbReference type="NCBI Taxonomy" id="1070528"/>
    <lineage>
        <taxon>unclassified sequences</taxon>
        <taxon>metagenomes</taxon>
        <taxon>organismal metagenomes</taxon>
    </lineage>
</organism>
<evidence type="ECO:0000313" key="2">
    <source>
        <dbReference type="EMBL" id="QJA45586.1"/>
    </source>
</evidence>
<reference evidence="2" key="1">
    <citation type="submission" date="2020-03" db="EMBL/GenBank/DDBJ databases">
        <title>The deep terrestrial virosphere.</title>
        <authorList>
            <person name="Holmfeldt K."/>
            <person name="Nilsson E."/>
            <person name="Simone D."/>
            <person name="Lopez-Fernandez M."/>
            <person name="Wu X."/>
            <person name="de Brujin I."/>
            <person name="Lundin D."/>
            <person name="Andersson A."/>
            <person name="Bertilsson S."/>
            <person name="Dopson M."/>
        </authorList>
    </citation>
    <scope>NUCLEOTIDE SEQUENCE</scope>
    <source>
        <strain evidence="2">TM448A00260</strain>
    </source>
</reference>
<feature type="region of interest" description="Disordered" evidence="1">
    <location>
        <begin position="545"/>
        <end position="567"/>
    </location>
</feature>
<evidence type="ECO:0008006" key="3">
    <source>
        <dbReference type="Google" id="ProtNLM"/>
    </source>
</evidence>
<evidence type="ECO:0000256" key="1">
    <source>
        <dbReference type="SAM" id="MobiDB-lite"/>
    </source>
</evidence>
<gene>
    <name evidence="2" type="ORF">TM448A00260_0015</name>
</gene>
<dbReference type="AlphaFoldDB" id="A0A6H1ZCE6"/>
<protein>
    <recommendedName>
        <fullName evidence="3">Portal protein</fullName>
    </recommendedName>
</protein>
<dbReference type="EMBL" id="MT143993">
    <property type="protein sequence ID" value="QJA45586.1"/>
    <property type="molecule type" value="Genomic_DNA"/>
</dbReference>
<name>A0A6H1ZCE6_9ZZZZ</name>
<accession>A0A6H1ZCE6</accession>
<feature type="compositionally biased region" description="Low complexity" evidence="1">
    <location>
        <begin position="551"/>
        <end position="567"/>
    </location>
</feature>